<evidence type="ECO:0000256" key="3">
    <source>
        <dbReference type="ARBA" id="ARBA00017948"/>
    </source>
</evidence>
<accession>A0A511QD57</accession>
<dbReference type="Pfam" id="PF06429">
    <property type="entry name" value="Flg_bbr_C"/>
    <property type="match status" value="1"/>
</dbReference>
<evidence type="ECO:0000256" key="4">
    <source>
        <dbReference type="ARBA" id="ARBA00023143"/>
    </source>
</evidence>
<keyword evidence="12" id="KW-0282">Flagellum</keyword>
<dbReference type="SUPFAM" id="SSF117143">
    <property type="entry name" value="Flagellar hook protein flgE"/>
    <property type="match status" value="1"/>
</dbReference>
<dbReference type="Proteomes" id="UP000321922">
    <property type="component" value="Unassembled WGS sequence"/>
</dbReference>
<dbReference type="GO" id="GO:0009426">
    <property type="term" value="C:bacterial-type flagellum basal body, distal rod"/>
    <property type="evidence" value="ECO:0007669"/>
    <property type="project" value="UniProtKB-UniRule"/>
</dbReference>
<comment type="similarity">
    <text evidence="2 8">Belongs to the flagella basal body rod proteins family.</text>
</comment>
<evidence type="ECO:0000256" key="7">
    <source>
        <dbReference type="NCBIfam" id="TIGR02488"/>
    </source>
</evidence>
<proteinExistence type="inferred from homology"/>
<dbReference type="GO" id="GO:0071978">
    <property type="term" value="P:bacterial-type flagellum-dependent swarming motility"/>
    <property type="evidence" value="ECO:0007669"/>
    <property type="project" value="TreeGrafter"/>
</dbReference>
<evidence type="ECO:0000259" key="11">
    <source>
        <dbReference type="Pfam" id="PF22692"/>
    </source>
</evidence>
<dbReference type="NCBIfam" id="TIGR03506">
    <property type="entry name" value="FlgEFG_subfam"/>
    <property type="match status" value="2"/>
</dbReference>
<evidence type="ECO:0000256" key="2">
    <source>
        <dbReference type="ARBA" id="ARBA00009677"/>
    </source>
</evidence>
<dbReference type="PANTHER" id="PTHR30435:SF19">
    <property type="entry name" value="FLAGELLAR BASAL-BODY ROD PROTEIN FLGG"/>
    <property type="match status" value="1"/>
</dbReference>
<feature type="domain" description="Flagellar hook protein FlgE/F/G-like D1" evidence="11">
    <location>
        <begin position="96"/>
        <end position="159"/>
    </location>
</feature>
<dbReference type="AlphaFoldDB" id="A0A511QD57"/>
<dbReference type="InterPro" id="IPR020013">
    <property type="entry name" value="Flagellar_FlgE/F/G"/>
</dbReference>
<keyword evidence="12" id="KW-0969">Cilium</keyword>
<name>A0A511QD57_9VIBR</name>
<evidence type="ECO:0000259" key="9">
    <source>
        <dbReference type="Pfam" id="PF00460"/>
    </source>
</evidence>
<dbReference type="InterPro" id="IPR010930">
    <property type="entry name" value="Flg_bb/hook_C_dom"/>
</dbReference>
<dbReference type="PROSITE" id="PS00588">
    <property type="entry name" value="FLAGELLA_BB_ROD"/>
    <property type="match status" value="1"/>
</dbReference>
<dbReference type="PANTHER" id="PTHR30435">
    <property type="entry name" value="FLAGELLAR PROTEIN"/>
    <property type="match status" value="1"/>
</dbReference>
<comment type="caution">
    <text evidence="12">The sequence shown here is derived from an EMBL/GenBank/DDBJ whole genome shotgun (WGS) entry which is preliminary data.</text>
</comment>
<dbReference type="OrthoDB" id="9804559at2"/>
<comment type="subcellular location">
    <subcellularLocation>
        <location evidence="1 8">Bacterial flagellum basal body</location>
    </subcellularLocation>
</comment>
<dbReference type="EMBL" id="BJXJ01000010">
    <property type="protein sequence ID" value="GEM75223.1"/>
    <property type="molecule type" value="Genomic_DNA"/>
</dbReference>
<dbReference type="Pfam" id="PF00460">
    <property type="entry name" value="Flg_bb_rod"/>
    <property type="match status" value="1"/>
</dbReference>
<dbReference type="InterPro" id="IPR001444">
    <property type="entry name" value="Flag_bb_rod_N"/>
</dbReference>
<dbReference type="NCBIfam" id="TIGR02488">
    <property type="entry name" value="flgG_G_neg"/>
    <property type="match status" value="1"/>
</dbReference>
<dbReference type="RefSeq" id="WP_021709752.1">
    <property type="nucleotide sequence ID" value="NZ_BAOJ01000019.1"/>
</dbReference>
<protein>
    <recommendedName>
        <fullName evidence="3 7">Flagellar basal-body rod protein FlgG</fullName>
    </recommendedName>
    <alternativeName>
        <fullName evidence="6 8">Distal rod protein</fullName>
    </alternativeName>
</protein>
<dbReference type="InterPro" id="IPR012834">
    <property type="entry name" value="FlgG_G_neg"/>
</dbReference>
<feature type="domain" description="Flagellar basal-body/hook protein C-terminal" evidence="10">
    <location>
        <begin position="215"/>
        <end position="259"/>
    </location>
</feature>
<dbReference type="InterPro" id="IPR053967">
    <property type="entry name" value="LlgE_F_G-like_D1"/>
</dbReference>
<evidence type="ECO:0000313" key="12">
    <source>
        <dbReference type="EMBL" id="GEM75223.1"/>
    </source>
</evidence>
<evidence type="ECO:0000256" key="5">
    <source>
        <dbReference type="ARBA" id="ARBA00025933"/>
    </source>
</evidence>
<evidence type="ECO:0000313" key="13">
    <source>
        <dbReference type="Proteomes" id="UP000321922"/>
    </source>
</evidence>
<sequence length="261" mass="27667">MHSALWISKTGMAAQDTKMTAISNNLANVNTVGFKRDRVVFEDLFYTIQRQPGAQVDQVNTLPSGVQLGSGVRVVGTQKVFTQGNTQNTTQELDLAVMGQGFFQIENSDGQIMYTRNGQFHINSEGLMVNSQGLPLQPSIQVPDNATSFSVGVNGMVTATTSDDPTPQALGQITLAKFVNPAGLEAIGGNLFRETAASGPAADLAPATDGVGSIKQGALEGSNVQVVEEMVDMITTQRAYEMSAKVASATDDMLKFVSQSL</sequence>
<comment type="subunit">
    <text evidence="5 8">The basal body constitutes a major portion of the flagellar organelle and consists of four rings (L,P,S, and M) mounted on a central rod. The rod consists of about 26 subunits of FlgG in the distal portion, and FlgB, FlgC and FlgF are thought to build up the proximal portion of the rod with about 6 subunits each.</text>
</comment>
<organism evidence="12 13">
    <name type="scientific">Vibrio sagamiensis NBRC 104589</name>
    <dbReference type="NCBI Taxonomy" id="1219064"/>
    <lineage>
        <taxon>Bacteria</taxon>
        <taxon>Pseudomonadati</taxon>
        <taxon>Pseudomonadota</taxon>
        <taxon>Gammaproteobacteria</taxon>
        <taxon>Vibrionales</taxon>
        <taxon>Vibrionaceae</taxon>
        <taxon>Vibrio</taxon>
    </lineage>
</organism>
<feature type="domain" description="Flagellar basal body rod protein N-terminal" evidence="9">
    <location>
        <begin position="10"/>
        <end position="35"/>
    </location>
</feature>
<evidence type="ECO:0000256" key="1">
    <source>
        <dbReference type="ARBA" id="ARBA00004117"/>
    </source>
</evidence>
<evidence type="ECO:0000256" key="6">
    <source>
        <dbReference type="ARBA" id="ARBA00032912"/>
    </source>
</evidence>
<evidence type="ECO:0000256" key="8">
    <source>
        <dbReference type="RuleBase" id="RU362116"/>
    </source>
</evidence>
<dbReference type="InterPro" id="IPR019776">
    <property type="entry name" value="Flagellar_basal_body_rod_CS"/>
</dbReference>
<keyword evidence="13" id="KW-1185">Reference proteome</keyword>
<keyword evidence="4 8" id="KW-0975">Bacterial flagellum</keyword>
<evidence type="ECO:0000259" key="10">
    <source>
        <dbReference type="Pfam" id="PF06429"/>
    </source>
</evidence>
<keyword evidence="12" id="KW-0966">Cell projection</keyword>
<gene>
    <name evidence="12" type="ORF">VSA01S_13350</name>
</gene>
<dbReference type="InterPro" id="IPR037925">
    <property type="entry name" value="FlgE/F/G-like"/>
</dbReference>
<dbReference type="Pfam" id="PF22692">
    <property type="entry name" value="LlgE_F_G_D1"/>
    <property type="match status" value="1"/>
</dbReference>
<reference evidence="12 13" key="1">
    <citation type="submission" date="2019-07" db="EMBL/GenBank/DDBJ databases">
        <title>Whole genome shotgun sequence of Vibrio sagamiensis NBRC 104589.</title>
        <authorList>
            <person name="Hosoyama A."/>
            <person name="Uohara A."/>
            <person name="Ohji S."/>
            <person name="Ichikawa N."/>
        </authorList>
    </citation>
    <scope>NUCLEOTIDE SEQUENCE [LARGE SCALE GENOMIC DNA]</scope>
    <source>
        <strain evidence="12 13">NBRC 104589</strain>
    </source>
</reference>